<reference evidence="1 2" key="1">
    <citation type="submission" date="2020-10" db="EMBL/GenBank/DDBJ databases">
        <title>Sequencing the genomes of 1000 actinobacteria strains.</title>
        <authorList>
            <person name="Klenk H.-P."/>
        </authorList>
    </citation>
    <scope>NUCLEOTIDE SEQUENCE [LARGE SCALE GENOMIC DNA]</scope>
    <source>
        <strain evidence="1 2">DSM 41803</strain>
    </source>
</reference>
<dbReference type="RefSeq" id="WP_159026186.1">
    <property type="nucleotide sequence ID" value="NZ_JADBGF010000001.1"/>
</dbReference>
<keyword evidence="2" id="KW-1185">Reference proteome</keyword>
<gene>
    <name evidence="1" type="ORF">H4687_004590</name>
</gene>
<dbReference type="Proteomes" id="UP000629287">
    <property type="component" value="Unassembled WGS sequence"/>
</dbReference>
<protein>
    <submittedName>
        <fullName evidence="1">Uncharacterized protein</fullName>
    </submittedName>
</protein>
<comment type="caution">
    <text evidence="1">The sequence shown here is derived from an EMBL/GenBank/DDBJ whole genome shotgun (WGS) entry which is preliminary data.</text>
</comment>
<dbReference type="OrthoDB" id="2678579at2"/>
<organism evidence="1 2">
    <name type="scientific">Streptomyces stelliscabiei</name>
    <dbReference type="NCBI Taxonomy" id="146820"/>
    <lineage>
        <taxon>Bacteria</taxon>
        <taxon>Bacillati</taxon>
        <taxon>Actinomycetota</taxon>
        <taxon>Actinomycetes</taxon>
        <taxon>Kitasatosporales</taxon>
        <taxon>Streptomycetaceae</taxon>
        <taxon>Streptomyces</taxon>
    </lineage>
</organism>
<name>A0A8I0TSZ8_9ACTN</name>
<evidence type="ECO:0000313" key="2">
    <source>
        <dbReference type="Proteomes" id="UP000629287"/>
    </source>
</evidence>
<accession>A0A8I0TSZ8</accession>
<dbReference type="AlphaFoldDB" id="A0A8I0TSZ8"/>
<sequence>MALVLAMGDRVRPVMRSLSVRPQGVPLEFKNEYDDQYLCRALLVQFFDDVRDEEYVPSYAGGNSRIDFLIPRFKLGIELKHTRNGLKDKDVGEQLVIDVARYSAHKSVSHLICLVFDYGGHLRNPRALEEDLRREVSSPEMAVTVRIYDR</sequence>
<dbReference type="EMBL" id="JADBGF010000001">
    <property type="protein sequence ID" value="MBE1598461.1"/>
    <property type="molecule type" value="Genomic_DNA"/>
</dbReference>
<evidence type="ECO:0000313" key="1">
    <source>
        <dbReference type="EMBL" id="MBE1598461.1"/>
    </source>
</evidence>
<dbReference type="GeneID" id="86829149"/>
<dbReference type="Pfam" id="PF18742">
    <property type="entry name" value="DpnII-MboI"/>
    <property type="match status" value="1"/>
</dbReference>
<proteinExistence type="predicted"/>